<dbReference type="PANTHER" id="PTHR12992:SF11">
    <property type="entry name" value="MITOCHONDRIAL COENZYME A DIPHOSPHATASE NUDT8"/>
    <property type="match status" value="1"/>
</dbReference>
<dbReference type="GO" id="GO:0016787">
    <property type="term" value="F:hydrolase activity"/>
    <property type="evidence" value="ECO:0007669"/>
    <property type="project" value="UniProtKB-KW"/>
</dbReference>
<sequence>MLFRFRFVLSIRIGAALPHSFCSFSDAFPSFGDRILIRRDNFNRNRPRILKRNEKSLLAENRQGISTATDCATLVLFCQLGAPSAEESWILFTQRAKRMKHHANEISFPGGRIEQGESVETAAIREAEEEIGLDPNDVELWGTLRPLFFGEAGVVTPVVATIGQNVEQRLASLRCADAEVQNIFMASVSDLLARIHYTTFRFSGKPSDDKMPFFFRMPIFHSTKPRLLCNSSLVNCPEKFRIWGLTARTLLEALNAFLPEDAKEREASELLRTVKTDNSC</sequence>
<dbReference type="PANTHER" id="PTHR12992">
    <property type="entry name" value="NUDIX HYDROLASE"/>
    <property type="match status" value="1"/>
</dbReference>
<name>A0ABD2HTW3_9BILA</name>
<protein>
    <recommendedName>
        <fullName evidence="9">Nudix hydrolase domain-containing protein</fullName>
    </recommendedName>
</protein>
<dbReference type="Gene3D" id="3.90.79.10">
    <property type="entry name" value="Nucleoside Triphosphate Pyrophosphohydrolase"/>
    <property type="match status" value="1"/>
</dbReference>
<dbReference type="PROSITE" id="PS51462">
    <property type="entry name" value="NUDIX"/>
    <property type="match status" value="1"/>
</dbReference>
<evidence type="ECO:0000256" key="1">
    <source>
        <dbReference type="ARBA" id="ARBA00001936"/>
    </source>
</evidence>
<evidence type="ECO:0000313" key="10">
    <source>
        <dbReference type="EMBL" id="KAL3068140.1"/>
    </source>
</evidence>
<comment type="caution">
    <text evidence="10">The sequence shown here is derived from an EMBL/GenBank/DDBJ whole genome shotgun (WGS) entry which is preliminary data.</text>
</comment>
<dbReference type="PROSITE" id="PS00893">
    <property type="entry name" value="NUDIX_BOX"/>
    <property type="match status" value="1"/>
</dbReference>
<proteinExistence type="inferred from homology"/>
<gene>
    <name evidence="10" type="ORF">niasHT_038130</name>
</gene>
<accession>A0ABD2HTW3</accession>
<comment type="cofactor">
    <cofactor evidence="2">
        <name>Mg(2+)</name>
        <dbReference type="ChEBI" id="CHEBI:18420"/>
    </cofactor>
</comment>
<evidence type="ECO:0000256" key="2">
    <source>
        <dbReference type="ARBA" id="ARBA00001946"/>
    </source>
</evidence>
<keyword evidence="5" id="KW-0460">Magnesium</keyword>
<evidence type="ECO:0000256" key="6">
    <source>
        <dbReference type="ARBA" id="ARBA00023211"/>
    </source>
</evidence>
<evidence type="ECO:0000256" key="7">
    <source>
        <dbReference type="RuleBase" id="RU003476"/>
    </source>
</evidence>
<evidence type="ECO:0000259" key="9">
    <source>
        <dbReference type="PROSITE" id="PS51462"/>
    </source>
</evidence>
<comment type="similarity">
    <text evidence="7">Belongs to the Nudix hydrolase family.</text>
</comment>
<keyword evidence="8" id="KW-0732">Signal</keyword>
<evidence type="ECO:0000256" key="8">
    <source>
        <dbReference type="SAM" id="SignalP"/>
    </source>
</evidence>
<dbReference type="InterPro" id="IPR020476">
    <property type="entry name" value="Nudix_hydrolase"/>
</dbReference>
<evidence type="ECO:0000256" key="5">
    <source>
        <dbReference type="ARBA" id="ARBA00022842"/>
    </source>
</evidence>
<keyword evidence="11" id="KW-1185">Reference proteome</keyword>
<evidence type="ECO:0000313" key="11">
    <source>
        <dbReference type="Proteomes" id="UP001620626"/>
    </source>
</evidence>
<evidence type="ECO:0000256" key="3">
    <source>
        <dbReference type="ARBA" id="ARBA00022723"/>
    </source>
</evidence>
<organism evidence="10 11">
    <name type="scientific">Heterodera trifolii</name>
    <dbReference type="NCBI Taxonomy" id="157864"/>
    <lineage>
        <taxon>Eukaryota</taxon>
        <taxon>Metazoa</taxon>
        <taxon>Ecdysozoa</taxon>
        <taxon>Nematoda</taxon>
        <taxon>Chromadorea</taxon>
        <taxon>Rhabditida</taxon>
        <taxon>Tylenchina</taxon>
        <taxon>Tylenchomorpha</taxon>
        <taxon>Tylenchoidea</taxon>
        <taxon>Heteroderidae</taxon>
        <taxon>Heteroderinae</taxon>
        <taxon>Heterodera</taxon>
    </lineage>
</organism>
<reference evidence="10 11" key="1">
    <citation type="submission" date="2024-10" db="EMBL/GenBank/DDBJ databases">
        <authorList>
            <person name="Kim D."/>
        </authorList>
    </citation>
    <scope>NUCLEOTIDE SEQUENCE [LARGE SCALE GENOMIC DNA]</scope>
    <source>
        <strain evidence="10">BH-2024</strain>
    </source>
</reference>
<dbReference type="InterPro" id="IPR020084">
    <property type="entry name" value="NUDIX_hydrolase_CS"/>
</dbReference>
<feature type="domain" description="Nudix hydrolase" evidence="9">
    <location>
        <begin position="67"/>
        <end position="208"/>
    </location>
</feature>
<dbReference type="InterPro" id="IPR015797">
    <property type="entry name" value="NUDIX_hydrolase-like_dom_sf"/>
</dbReference>
<keyword evidence="4 7" id="KW-0378">Hydrolase</keyword>
<feature type="chain" id="PRO_5044847139" description="Nudix hydrolase domain-containing protein" evidence="8">
    <location>
        <begin position="19"/>
        <end position="280"/>
    </location>
</feature>
<dbReference type="Pfam" id="PF00293">
    <property type="entry name" value="NUDIX"/>
    <property type="match status" value="1"/>
</dbReference>
<dbReference type="InterPro" id="IPR000086">
    <property type="entry name" value="NUDIX_hydrolase_dom"/>
</dbReference>
<dbReference type="PRINTS" id="PR00502">
    <property type="entry name" value="NUDIXFAMILY"/>
</dbReference>
<keyword evidence="6" id="KW-0464">Manganese</keyword>
<dbReference type="SUPFAM" id="SSF55811">
    <property type="entry name" value="Nudix"/>
    <property type="match status" value="1"/>
</dbReference>
<comment type="cofactor">
    <cofactor evidence="1">
        <name>Mn(2+)</name>
        <dbReference type="ChEBI" id="CHEBI:29035"/>
    </cofactor>
</comment>
<keyword evidence="3" id="KW-0479">Metal-binding</keyword>
<feature type="signal peptide" evidence="8">
    <location>
        <begin position="1"/>
        <end position="18"/>
    </location>
</feature>
<dbReference type="AlphaFoldDB" id="A0ABD2HTW3"/>
<dbReference type="InterPro" id="IPR045121">
    <property type="entry name" value="CoAse"/>
</dbReference>
<evidence type="ECO:0000256" key="4">
    <source>
        <dbReference type="ARBA" id="ARBA00022801"/>
    </source>
</evidence>
<dbReference type="Proteomes" id="UP001620626">
    <property type="component" value="Unassembled WGS sequence"/>
</dbReference>
<dbReference type="GO" id="GO:0046872">
    <property type="term" value="F:metal ion binding"/>
    <property type="evidence" value="ECO:0007669"/>
    <property type="project" value="UniProtKB-KW"/>
</dbReference>
<dbReference type="EMBL" id="JBICBT010001409">
    <property type="protein sequence ID" value="KAL3068140.1"/>
    <property type="molecule type" value="Genomic_DNA"/>
</dbReference>
<dbReference type="CDD" id="cd03426">
    <property type="entry name" value="NUDIX_CoAse_Nudt7"/>
    <property type="match status" value="1"/>
</dbReference>